<dbReference type="Pfam" id="PF13847">
    <property type="entry name" value="Methyltransf_31"/>
    <property type="match status" value="1"/>
</dbReference>
<feature type="domain" description="Methyltransferase" evidence="1">
    <location>
        <begin position="113"/>
        <end position="213"/>
    </location>
</feature>
<gene>
    <name evidence="3" type="ORF">J2Z43_001639</name>
</gene>
<dbReference type="InterPro" id="IPR029063">
    <property type="entry name" value="SAM-dependent_MTases_sf"/>
</dbReference>
<evidence type="ECO:0000313" key="3">
    <source>
        <dbReference type="EMBL" id="MBP1855246.1"/>
    </source>
</evidence>
<evidence type="ECO:0000259" key="1">
    <source>
        <dbReference type="Pfam" id="PF13847"/>
    </source>
</evidence>
<accession>A0ABS4EBG9</accession>
<dbReference type="Gene3D" id="3.40.50.150">
    <property type="entry name" value="Vaccinia Virus protein VP39"/>
    <property type="match status" value="1"/>
</dbReference>
<comment type="caution">
    <text evidence="3">The sequence shown here is derived from an EMBL/GenBank/DDBJ whole genome shotgun (WGS) entry which is preliminary data.</text>
</comment>
<evidence type="ECO:0000259" key="2">
    <source>
        <dbReference type="Pfam" id="PF21302"/>
    </source>
</evidence>
<dbReference type="SUPFAM" id="SSF53335">
    <property type="entry name" value="S-adenosyl-L-methionine-dependent methyltransferases"/>
    <property type="match status" value="1"/>
</dbReference>
<sequence>MEIRKIKKLDRIKIKKLDRVKNNLETNKYTMRCPQCFSRFDIITGNSLICKGKHCFDISKKGYLNFLKTKKSDIYNRELFQARNSVYTYGVYNALFKEISDIITANIKSNSISRILDAGSGEGYLLNYLSKVKQISDKTNLIGADISKEAIKISAMDEENILWCVTDLSNLPVMDKEIDIILNVLSPANYSEFKRILNPLGIVIKVVPEEGYLKEIRRNLTGYIERESYSNEKIVNKFEENLELVYEKRIKYTIKIDKKTLKDLLKMTPMTSNIPLKKLEDILDSNINEITIDLKLLIGKTKNELV</sequence>
<dbReference type="InterPro" id="IPR016718">
    <property type="entry name" value="rRNA_m1G-MeTrfase_A_prd"/>
</dbReference>
<name>A0ABS4EBG9_9FIRM</name>
<feature type="domain" description="23S rRNA (guanine(745)-N(1))-methyltransferase N-terminal" evidence="2">
    <location>
        <begin position="32"/>
        <end position="67"/>
    </location>
</feature>
<dbReference type="PIRSF" id="PIRSF018249">
    <property type="entry name" value="MyrA_prd"/>
    <property type="match status" value="1"/>
</dbReference>
<protein>
    <submittedName>
        <fullName evidence="3">23S rRNA (Guanine745-N1)-methyltransferase</fullName>
        <ecNumber evidence="3">2.1.1.187</ecNumber>
    </submittedName>
</protein>
<organism evidence="3 4">
    <name type="scientific">Metaclostridioides mangenotii</name>
    <dbReference type="NCBI Taxonomy" id="1540"/>
    <lineage>
        <taxon>Bacteria</taxon>
        <taxon>Bacillati</taxon>
        <taxon>Bacillota</taxon>
        <taxon>Clostridia</taxon>
        <taxon>Peptostreptococcales</taxon>
        <taxon>Peptostreptococcaceae</taxon>
        <taxon>Metaclostridioides</taxon>
    </lineage>
</organism>
<keyword evidence="3" id="KW-0808">Transferase</keyword>
<dbReference type="EC" id="2.1.1.187" evidence="3"/>
<dbReference type="GO" id="GO:0052911">
    <property type="term" value="F:23S rRNA (guanine(745)-N(1))-methyltransferase activity"/>
    <property type="evidence" value="ECO:0007669"/>
    <property type="project" value="UniProtKB-EC"/>
</dbReference>
<dbReference type="RefSeq" id="WP_209456694.1">
    <property type="nucleotide sequence ID" value="NZ_BAAACS010000002.1"/>
</dbReference>
<reference evidence="3 4" key="1">
    <citation type="submission" date="2021-03" db="EMBL/GenBank/DDBJ databases">
        <title>Genomic Encyclopedia of Type Strains, Phase IV (KMG-IV): sequencing the most valuable type-strain genomes for metagenomic binning, comparative biology and taxonomic classification.</title>
        <authorList>
            <person name="Goeker M."/>
        </authorList>
    </citation>
    <scope>NUCLEOTIDE SEQUENCE [LARGE SCALE GENOMIC DNA]</scope>
    <source>
        <strain evidence="3 4">DSM 1289</strain>
    </source>
</reference>
<dbReference type="InterPro" id="IPR025714">
    <property type="entry name" value="Methyltranfer_dom"/>
</dbReference>
<evidence type="ECO:0000313" key="4">
    <source>
        <dbReference type="Proteomes" id="UP000767291"/>
    </source>
</evidence>
<dbReference type="Proteomes" id="UP000767291">
    <property type="component" value="Unassembled WGS sequence"/>
</dbReference>
<keyword evidence="3" id="KW-0489">Methyltransferase</keyword>
<dbReference type="EMBL" id="JAGGJX010000002">
    <property type="protein sequence ID" value="MBP1855246.1"/>
    <property type="molecule type" value="Genomic_DNA"/>
</dbReference>
<proteinExistence type="predicted"/>
<dbReference type="InterPro" id="IPR048647">
    <property type="entry name" value="RlmA_N"/>
</dbReference>
<dbReference type="Pfam" id="PF21302">
    <property type="entry name" value="Zn_ribbon_RlmA"/>
    <property type="match status" value="1"/>
</dbReference>
<keyword evidence="4" id="KW-1185">Reference proteome</keyword>